<keyword evidence="7" id="KW-1185">Reference proteome</keyword>
<dbReference type="Proteomes" id="UP000606115">
    <property type="component" value="Unassembled WGS sequence"/>
</dbReference>
<dbReference type="PROSITE" id="PS51078">
    <property type="entry name" value="ICLR_ED"/>
    <property type="match status" value="1"/>
</dbReference>
<evidence type="ECO:0000259" key="4">
    <source>
        <dbReference type="PROSITE" id="PS51077"/>
    </source>
</evidence>
<keyword evidence="1" id="KW-0805">Transcription regulation</keyword>
<feature type="domain" description="IclR-ED" evidence="5">
    <location>
        <begin position="61"/>
        <end position="242"/>
    </location>
</feature>
<accession>A0ABQ2DGC8</accession>
<dbReference type="SUPFAM" id="SSF55781">
    <property type="entry name" value="GAF domain-like"/>
    <property type="match status" value="1"/>
</dbReference>
<protein>
    <submittedName>
        <fullName evidence="6">Transcriptional regulator</fullName>
    </submittedName>
</protein>
<keyword evidence="3" id="KW-0804">Transcription</keyword>
<dbReference type="GeneID" id="303303850"/>
<dbReference type="SMART" id="SM00346">
    <property type="entry name" value="HTH_ICLR"/>
    <property type="match status" value="1"/>
</dbReference>
<dbReference type="Pfam" id="PF09339">
    <property type="entry name" value="HTH_IclR"/>
    <property type="match status" value="1"/>
</dbReference>
<dbReference type="SUPFAM" id="SSF46785">
    <property type="entry name" value="Winged helix' DNA-binding domain"/>
    <property type="match status" value="1"/>
</dbReference>
<dbReference type="InterPro" id="IPR014757">
    <property type="entry name" value="Tscrpt_reg_IclR_C"/>
</dbReference>
<dbReference type="InterPro" id="IPR050707">
    <property type="entry name" value="HTH_MetabolicPath_Reg"/>
</dbReference>
<evidence type="ECO:0000259" key="5">
    <source>
        <dbReference type="PROSITE" id="PS51078"/>
    </source>
</evidence>
<name>A0ABQ2DGC8_9MICC</name>
<dbReference type="PANTHER" id="PTHR30136:SF24">
    <property type="entry name" value="HTH-TYPE TRANSCRIPTIONAL REPRESSOR ALLR"/>
    <property type="match status" value="1"/>
</dbReference>
<comment type="caution">
    <text evidence="6">The sequence shown here is derived from an EMBL/GenBank/DDBJ whole genome shotgun (WGS) entry which is preliminary data.</text>
</comment>
<dbReference type="EMBL" id="BMKX01000002">
    <property type="protein sequence ID" value="GGJ57037.1"/>
    <property type="molecule type" value="Genomic_DNA"/>
</dbReference>
<dbReference type="InterPro" id="IPR036390">
    <property type="entry name" value="WH_DNA-bd_sf"/>
</dbReference>
<feature type="domain" description="HTH iclR-type" evidence="4">
    <location>
        <begin position="7"/>
        <end position="67"/>
    </location>
</feature>
<sequence length="247" mass="26730">MAQPTLIGSVQKALRLLEAVAASGTAVSAKKLARVTEFPLPTTYHLLRTLEFEGYLCKIDGGYALGASSLTVQNDEIQELVPRVRPVLRSLSDELGAATYLTTYQDDEIHLLAMVEGPEGRSVDLWVGVHESGHATAFGKAILANLSDELRDDYINRHDLYDLTPNTITSRGGLERNLSVGSNIWSDKEEYLLGISCHAAPIQNSGMVGAIAVSLPSQRKMLESEEASLKRAARRLGLAMGPSLISI</sequence>
<evidence type="ECO:0000313" key="7">
    <source>
        <dbReference type="Proteomes" id="UP000606115"/>
    </source>
</evidence>
<dbReference type="InterPro" id="IPR036388">
    <property type="entry name" value="WH-like_DNA-bd_sf"/>
</dbReference>
<reference evidence="7" key="1">
    <citation type="journal article" date="2019" name="Int. J. Syst. Evol. Microbiol.">
        <title>The Global Catalogue of Microorganisms (GCM) 10K type strain sequencing project: providing services to taxonomists for standard genome sequencing and annotation.</title>
        <authorList>
            <consortium name="The Broad Institute Genomics Platform"/>
            <consortium name="The Broad Institute Genome Sequencing Center for Infectious Disease"/>
            <person name="Wu L."/>
            <person name="Ma J."/>
        </authorList>
    </citation>
    <scope>NUCLEOTIDE SEQUENCE [LARGE SCALE GENOMIC DNA]</scope>
    <source>
        <strain evidence="7">CGMCC 1.3685</strain>
    </source>
</reference>
<dbReference type="Gene3D" id="3.30.450.40">
    <property type="match status" value="1"/>
</dbReference>
<keyword evidence="2" id="KW-0238">DNA-binding</keyword>
<evidence type="ECO:0000256" key="3">
    <source>
        <dbReference type="ARBA" id="ARBA00023163"/>
    </source>
</evidence>
<dbReference type="RefSeq" id="WP_188684765.1">
    <property type="nucleotide sequence ID" value="NZ_BMKX01000002.1"/>
</dbReference>
<evidence type="ECO:0000256" key="1">
    <source>
        <dbReference type="ARBA" id="ARBA00023015"/>
    </source>
</evidence>
<organism evidence="6 7">
    <name type="scientific">Glutamicibacter ardleyensis</name>
    <dbReference type="NCBI Taxonomy" id="225894"/>
    <lineage>
        <taxon>Bacteria</taxon>
        <taxon>Bacillati</taxon>
        <taxon>Actinomycetota</taxon>
        <taxon>Actinomycetes</taxon>
        <taxon>Micrococcales</taxon>
        <taxon>Micrococcaceae</taxon>
        <taxon>Glutamicibacter</taxon>
    </lineage>
</organism>
<dbReference type="InterPro" id="IPR005471">
    <property type="entry name" value="Tscrpt_reg_IclR_N"/>
</dbReference>
<proteinExistence type="predicted"/>
<dbReference type="Gene3D" id="1.10.10.10">
    <property type="entry name" value="Winged helix-like DNA-binding domain superfamily/Winged helix DNA-binding domain"/>
    <property type="match status" value="1"/>
</dbReference>
<evidence type="ECO:0000256" key="2">
    <source>
        <dbReference type="ARBA" id="ARBA00023125"/>
    </source>
</evidence>
<dbReference type="PANTHER" id="PTHR30136">
    <property type="entry name" value="HELIX-TURN-HELIX TRANSCRIPTIONAL REGULATOR, ICLR FAMILY"/>
    <property type="match status" value="1"/>
</dbReference>
<dbReference type="Pfam" id="PF01614">
    <property type="entry name" value="IclR_C"/>
    <property type="match status" value="1"/>
</dbReference>
<dbReference type="InterPro" id="IPR029016">
    <property type="entry name" value="GAF-like_dom_sf"/>
</dbReference>
<evidence type="ECO:0000313" key="6">
    <source>
        <dbReference type="EMBL" id="GGJ57037.1"/>
    </source>
</evidence>
<dbReference type="PROSITE" id="PS51077">
    <property type="entry name" value="HTH_ICLR"/>
    <property type="match status" value="1"/>
</dbReference>
<gene>
    <name evidence="6" type="ORF">GCM10007173_14830</name>
</gene>